<reference evidence="2 3" key="1">
    <citation type="journal article" date="2019" name="J. Ind. Microbiol. Biotechnol.">
        <title>The complete genomic sequence of Streptomyces spectabilis NRRL-2792 and identification of secondary metabolite biosynthetic gene clusters.</title>
        <authorList>
            <person name="Sinha A."/>
            <person name="Phillips-Salemka S."/>
            <person name="Niraula T.A."/>
            <person name="Short K.A."/>
            <person name="Niraula N.P."/>
        </authorList>
    </citation>
    <scope>NUCLEOTIDE SEQUENCE [LARGE SCALE GENOMIC DNA]</scope>
    <source>
        <strain evidence="2 3">NRRL 2792</strain>
    </source>
</reference>
<proteinExistence type="predicted"/>
<evidence type="ECO:0000313" key="2">
    <source>
        <dbReference type="EMBL" id="QDQ16812.1"/>
    </source>
</evidence>
<evidence type="ECO:0008006" key="4">
    <source>
        <dbReference type="Google" id="ProtNLM"/>
    </source>
</evidence>
<evidence type="ECO:0000256" key="1">
    <source>
        <dbReference type="SAM" id="MobiDB-lite"/>
    </source>
</evidence>
<dbReference type="AlphaFoldDB" id="A0A516RMC5"/>
<gene>
    <name evidence="2" type="ORF">FH965_39245</name>
</gene>
<name>A0A516RMC5_STRST</name>
<evidence type="ECO:0000313" key="3">
    <source>
        <dbReference type="Proteomes" id="UP000316806"/>
    </source>
</evidence>
<sequence length="214" mass="22556">MPSDGTWEATAPEEERLPCGRGLADVWEAGEAGDTDPHVADCPYCLPALDGFYELQDVVWRARDAQLSAWPSDASALSARIMDVVRLELRPGRTLPLGEAEEDAWIVEAAAARSFRAAAETLPGVRAGSCRVAPAGSGGAPRAPVGVRIEIQAAPSWDLPEVADRVRRRIADAAADDLGLRVAAVDVVITDLLDDPPPADGPRDGTDRSGGGAW</sequence>
<feature type="region of interest" description="Disordered" evidence="1">
    <location>
        <begin position="192"/>
        <end position="214"/>
    </location>
</feature>
<dbReference type="Proteomes" id="UP000316806">
    <property type="component" value="Chromosome"/>
</dbReference>
<dbReference type="EMBL" id="CP040916">
    <property type="protein sequence ID" value="QDQ16812.1"/>
    <property type="molecule type" value="Genomic_DNA"/>
</dbReference>
<protein>
    <recommendedName>
        <fullName evidence="4">Asp23/Gls24 family envelope stress response protein</fullName>
    </recommendedName>
</protein>
<organism evidence="2 3">
    <name type="scientific">Streptomyces spectabilis</name>
    <dbReference type="NCBI Taxonomy" id="68270"/>
    <lineage>
        <taxon>Bacteria</taxon>
        <taxon>Bacillati</taxon>
        <taxon>Actinomycetota</taxon>
        <taxon>Actinomycetes</taxon>
        <taxon>Kitasatosporales</taxon>
        <taxon>Streptomycetaceae</taxon>
        <taxon>Streptomyces</taxon>
    </lineage>
</organism>
<accession>A0A516RMC5</accession>